<evidence type="ECO:0000313" key="2">
    <source>
        <dbReference type="Proteomes" id="UP001589716"/>
    </source>
</evidence>
<dbReference type="GO" id="GO:0005524">
    <property type="term" value="F:ATP binding"/>
    <property type="evidence" value="ECO:0007669"/>
    <property type="project" value="UniProtKB-KW"/>
</dbReference>
<reference evidence="1 2" key="1">
    <citation type="submission" date="2024-09" db="EMBL/GenBank/DDBJ databases">
        <authorList>
            <person name="Sun Q."/>
            <person name="Mori K."/>
        </authorList>
    </citation>
    <scope>NUCLEOTIDE SEQUENCE [LARGE SCALE GENOMIC DNA]</scope>
    <source>
        <strain evidence="1 2">JCM 4414</strain>
    </source>
</reference>
<gene>
    <name evidence="1" type="ORF">ACFFTP_05325</name>
</gene>
<dbReference type="Proteomes" id="UP001589716">
    <property type="component" value="Unassembled WGS sequence"/>
</dbReference>
<dbReference type="RefSeq" id="WP_345486275.1">
    <property type="nucleotide sequence ID" value="NZ_BAAAWU010000001.1"/>
</dbReference>
<protein>
    <submittedName>
        <fullName evidence="1">ATP-binding protein</fullName>
    </submittedName>
</protein>
<organism evidence="1 2">
    <name type="scientific">Streptomyces roseoviridis</name>
    <dbReference type="NCBI Taxonomy" id="67361"/>
    <lineage>
        <taxon>Bacteria</taxon>
        <taxon>Bacillati</taxon>
        <taxon>Actinomycetota</taxon>
        <taxon>Actinomycetes</taxon>
        <taxon>Kitasatosporales</taxon>
        <taxon>Streptomycetaceae</taxon>
        <taxon>Streptomyces</taxon>
    </lineage>
</organism>
<keyword evidence="1" id="KW-0547">Nucleotide-binding</keyword>
<evidence type="ECO:0000313" key="1">
    <source>
        <dbReference type="EMBL" id="MFB9553615.1"/>
    </source>
</evidence>
<dbReference type="EMBL" id="JBHMCT010000005">
    <property type="protein sequence ID" value="MFB9553615.1"/>
    <property type="molecule type" value="Genomic_DNA"/>
</dbReference>
<keyword evidence="2" id="KW-1185">Reference proteome</keyword>
<proteinExistence type="predicted"/>
<keyword evidence="1" id="KW-0067">ATP-binding</keyword>
<comment type="caution">
    <text evidence="1">The sequence shown here is derived from an EMBL/GenBank/DDBJ whole genome shotgun (WGS) entry which is preliminary data.</text>
</comment>
<accession>A0ABV5QJE1</accession>
<name>A0ABV5QJE1_9ACTN</name>
<sequence length="134" mass="14063">MNIDPTQPWGVAIDYAGRTTVTQNGHTLSVRVYDDSHGYALDRDPVTGQYPSVYVTAEFGEKGDGDAVLRGQGVVLVPAQNGVPAVPEPTAVERAVAAALADFEARRAAYAALCATWAPAPQPHPEPAPETPAP</sequence>